<proteinExistence type="predicted"/>
<dbReference type="Proteomes" id="UP000650467">
    <property type="component" value="Unassembled WGS sequence"/>
</dbReference>
<dbReference type="EMBL" id="JAEHOC010000031">
    <property type="protein sequence ID" value="KAG2429363.1"/>
    <property type="molecule type" value="Genomic_DNA"/>
</dbReference>
<dbReference type="AlphaFoldDB" id="A0A835STF2"/>
<evidence type="ECO:0000313" key="2">
    <source>
        <dbReference type="Proteomes" id="UP000650467"/>
    </source>
</evidence>
<evidence type="ECO:0000313" key="1">
    <source>
        <dbReference type="EMBL" id="KAG2429363.1"/>
    </source>
</evidence>
<reference evidence="1" key="1">
    <citation type="journal article" date="2020" name="bioRxiv">
        <title>Comparative genomics of Chlamydomonas.</title>
        <authorList>
            <person name="Craig R.J."/>
            <person name="Hasan A.R."/>
            <person name="Ness R.W."/>
            <person name="Keightley P.D."/>
        </authorList>
    </citation>
    <scope>NUCLEOTIDE SEQUENCE</scope>
    <source>
        <strain evidence="1">SAG 7.73</strain>
    </source>
</reference>
<dbReference type="OrthoDB" id="531635at2759"/>
<evidence type="ECO:0008006" key="3">
    <source>
        <dbReference type="Google" id="ProtNLM"/>
    </source>
</evidence>
<sequence length="474" mass="52188">MQPAIRLLVWVGYAPDPHIRSYGHLALPVDPRAWAPQLVLEPEGPQPVLHSVLESRLELLEVIGGHQLRPYSLRFDLPPGLANATCFRLLERSYPGHKQPFCLPVDGLRADELAAFAALPRRFRDGSGVDAGEEVRPVSVCDQLAPPRRYTDNQPALWAAIGPPRHASSSRDWERHLRQVAVRTMHYLAYHLEMGLTGLLLYTDAVQRHYLRRQKALQMYLAAGQLRLVRWDLPERNHVDDGRGRPLGYNYDQALVTSHALLGLSGCGANVLLLATDFDEFLYSPKPGTRWPEPWADCMPRRLPPPQQQPVAVWGLVRYELLSSAVAPQDEAALWSGPQPGEEQAEGLTGAGAALSPLLAHYDRRGMEPISRVHSKHIIMPGREVVSFFVHEGAPLRGVPQFVESDCLQLLHVCNYWRPRSDGGGGSYQSFNVSDFAEFRHWMADSASVAPAGTAAAGAAGDGAGAAAAKAKAK</sequence>
<organism evidence="1 2">
    <name type="scientific">Chlamydomonas incerta</name>
    <dbReference type="NCBI Taxonomy" id="51695"/>
    <lineage>
        <taxon>Eukaryota</taxon>
        <taxon>Viridiplantae</taxon>
        <taxon>Chlorophyta</taxon>
        <taxon>core chlorophytes</taxon>
        <taxon>Chlorophyceae</taxon>
        <taxon>CS clade</taxon>
        <taxon>Chlamydomonadales</taxon>
        <taxon>Chlamydomonadaceae</taxon>
        <taxon>Chlamydomonas</taxon>
    </lineage>
</organism>
<gene>
    <name evidence="1" type="ORF">HXX76_011129</name>
</gene>
<accession>A0A835STF2</accession>
<name>A0A835STF2_CHLIN</name>
<comment type="caution">
    <text evidence="1">The sequence shown here is derived from an EMBL/GenBank/DDBJ whole genome shotgun (WGS) entry which is preliminary data.</text>
</comment>
<protein>
    <recommendedName>
        <fullName evidence="3">Glycosyltransferase family 92 protein</fullName>
    </recommendedName>
</protein>
<keyword evidence="2" id="KW-1185">Reference proteome</keyword>